<evidence type="ECO:0000313" key="3">
    <source>
        <dbReference type="Proteomes" id="UP000230233"/>
    </source>
</evidence>
<dbReference type="InterPro" id="IPR001810">
    <property type="entry name" value="F-box_dom"/>
</dbReference>
<protein>
    <recommendedName>
        <fullName evidence="1">F-box domain-containing protein</fullName>
    </recommendedName>
</protein>
<gene>
    <name evidence="2" type="primary">Cnig_chr_II.g5007</name>
    <name evidence="2" type="ORF">B9Z55_005007</name>
</gene>
<dbReference type="Proteomes" id="UP000230233">
    <property type="component" value="Chromosome II"/>
</dbReference>
<dbReference type="InterPro" id="IPR053222">
    <property type="entry name" value="Zygotic_Embryogenesis-Asso"/>
</dbReference>
<accession>A0A2G5UYY0</accession>
<evidence type="ECO:0000313" key="2">
    <source>
        <dbReference type="EMBL" id="PIC44747.1"/>
    </source>
</evidence>
<proteinExistence type="predicted"/>
<reference evidence="3" key="1">
    <citation type="submission" date="2017-10" db="EMBL/GenBank/DDBJ databases">
        <title>Rapid genome shrinkage in a self-fertile nematode reveals novel sperm competition proteins.</title>
        <authorList>
            <person name="Yin D."/>
            <person name="Schwarz E.M."/>
            <person name="Thomas C.G."/>
            <person name="Felde R.L."/>
            <person name="Korf I.F."/>
            <person name="Cutter A.D."/>
            <person name="Schartner C.M."/>
            <person name="Ralston E.J."/>
            <person name="Meyer B.J."/>
            <person name="Haag E.S."/>
        </authorList>
    </citation>
    <scope>NUCLEOTIDE SEQUENCE [LARGE SCALE GENOMIC DNA]</scope>
    <source>
        <strain evidence="3">JU1422</strain>
    </source>
</reference>
<name>A0A2G5UYY0_9PELO</name>
<dbReference type="Pfam" id="PF07735">
    <property type="entry name" value="FBA_2"/>
    <property type="match status" value="1"/>
</dbReference>
<dbReference type="AlphaFoldDB" id="A0A2G5UYY0"/>
<feature type="domain" description="F-box" evidence="1">
    <location>
        <begin position="5"/>
        <end position="52"/>
    </location>
</feature>
<dbReference type="PANTHER" id="PTHR22899">
    <property type="entry name" value="CYCLIN-RELATED F-BOX FAMILY"/>
    <property type="match status" value="1"/>
</dbReference>
<keyword evidence="3" id="KW-1185">Reference proteome</keyword>
<comment type="caution">
    <text evidence="2">The sequence shown here is derived from an EMBL/GenBank/DDBJ whole genome shotgun (WGS) entry which is preliminary data.</text>
</comment>
<dbReference type="EMBL" id="PDUG01000002">
    <property type="protein sequence ID" value="PIC44747.1"/>
    <property type="molecule type" value="Genomic_DNA"/>
</dbReference>
<sequence>MSNSKFPLLNLPSEVIDRALKSMDRLELIAYSFASKNATKQVKSLNVLIQCFVTEFAGSLILTLHTVSARAIQFRFDLDQDGNLNRTSENVEVSLLGVAEETFKWTNQGKTLIEWFHHLNQLFKHSARMSIVRFHTNQPVANLGDIRSLLPKRICLYISTYNPEADDNEKKYAQRVYEEFLPNATYLYINLNPFNNTIYLKDFRFRNWDFLDITQLNHFRLEDLLELNAKQSIFRLSFNFSSVNLNRFMKLWRKGSNPRLAVLWMKYPSRTAPDVNVVLKGIPYHRTTVDELKKMHGYYSESWIDSFDDCFKIHRNDGTLAVIFLKLFARVGGLDEAQLIMLVA</sequence>
<evidence type="ECO:0000259" key="1">
    <source>
        <dbReference type="PROSITE" id="PS50181"/>
    </source>
</evidence>
<dbReference type="Pfam" id="PF00646">
    <property type="entry name" value="F-box"/>
    <property type="match status" value="1"/>
</dbReference>
<organism evidence="2 3">
    <name type="scientific">Caenorhabditis nigoni</name>
    <dbReference type="NCBI Taxonomy" id="1611254"/>
    <lineage>
        <taxon>Eukaryota</taxon>
        <taxon>Metazoa</taxon>
        <taxon>Ecdysozoa</taxon>
        <taxon>Nematoda</taxon>
        <taxon>Chromadorea</taxon>
        <taxon>Rhabditida</taxon>
        <taxon>Rhabditina</taxon>
        <taxon>Rhabditomorpha</taxon>
        <taxon>Rhabditoidea</taxon>
        <taxon>Rhabditidae</taxon>
        <taxon>Peloderinae</taxon>
        <taxon>Caenorhabditis</taxon>
    </lineage>
</organism>
<dbReference type="PROSITE" id="PS50181">
    <property type="entry name" value="FBOX"/>
    <property type="match status" value="1"/>
</dbReference>
<dbReference type="InterPro" id="IPR012885">
    <property type="entry name" value="F-box_Sdz-33"/>
</dbReference>
<dbReference type="OrthoDB" id="5898066at2759"/>
<dbReference type="PANTHER" id="PTHR22899:SF0">
    <property type="entry name" value="F-BOX ASSOCIATED DOMAIN-CONTAINING PROTEIN-RELATED"/>
    <property type="match status" value="1"/>
</dbReference>